<gene>
    <name evidence="2" type="ORF">F2P47_06565</name>
</gene>
<sequence length="114" mass="12230">MKATSIPADAVAAAAEITLLLRRVLEGENLGAKLKFDYGAAGCVVVDGRKVPNEVHNRNEEADCTVQIDPLLHLRILHSEVDLTTAFRQGKMRVMGDVGVAVGLTPIVARKNQA</sequence>
<feature type="domain" description="SCP2" evidence="1">
    <location>
        <begin position="33"/>
        <end position="105"/>
    </location>
</feature>
<reference evidence="2 3" key="1">
    <citation type="submission" date="2019-09" db="EMBL/GenBank/DDBJ databases">
        <title>Parvibaculum sedimenti sp. nov., isolated from sediment.</title>
        <authorList>
            <person name="Wang Y."/>
        </authorList>
    </citation>
    <scope>NUCLEOTIDE SEQUENCE [LARGE SCALE GENOMIC DNA]</scope>
    <source>
        <strain evidence="2 3">HXT-9</strain>
    </source>
</reference>
<keyword evidence="3" id="KW-1185">Reference proteome</keyword>
<organism evidence="2 3">
    <name type="scientific">Parvibaculum sedimenti</name>
    <dbReference type="NCBI Taxonomy" id="2608632"/>
    <lineage>
        <taxon>Bacteria</taxon>
        <taxon>Pseudomonadati</taxon>
        <taxon>Pseudomonadota</taxon>
        <taxon>Alphaproteobacteria</taxon>
        <taxon>Hyphomicrobiales</taxon>
        <taxon>Parvibaculaceae</taxon>
        <taxon>Parvibaculum</taxon>
    </lineage>
</organism>
<evidence type="ECO:0000313" key="3">
    <source>
        <dbReference type="Proteomes" id="UP000468901"/>
    </source>
</evidence>
<dbReference type="SUPFAM" id="SSF55718">
    <property type="entry name" value="SCP-like"/>
    <property type="match status" value="1"/>
</dbReference>
<protein>
    <submittedName>
        <fullName evidence="2">Sterol-binding protein</fullName>
    </submittedName>
</protein>
<dbReference type="Gene3D" id="3.30.1050.10">
    <property type="entry name" value="SCP2 sterol-binding domain"/>
    <property type="match status" value="1"/>
</dbReference>
<name>A0A6N6VMC7_9HYPH</name>
<accession>A0A6N6VMC7</accession>
<comment type="caution">
    <text evidence="2">The sequence shown here is derived from an EMBL/GenBank/DDBJ whole genome shotgun (WGS) entry which is preliminary data.</text>
</comment>
<dbReference type="RefSeq" id="WP_152215487.1">
    <property type="nucleotide sequence ID" value="NZ_WESC01000005.1"/>
</dbReference>
<dbReference type="Pfam" id="PF02036">
    <property type="entry name" value="SCP2"/>
    <property type="match status" value="1"/>
</dbReference>
<proteinExistence type="predicted"/>
<dbReference type="EMBL" id="WESC01000005">
    <property type="protein sequence ID" value="KAB7740708.1"/>
    <property type="molecule type" value="Genomic_DNA"/>
</dbReference>
<dbReference type="InterPro" id="IPR036527">
    <property type="entry name" value="SCP2_sterol-bd_dom_sf"/>
</dbReference>
<dbReference type="Proteomes" id="UP000468901">
    <property type="component" value="Unassembled WGS sequence"/>
</dbReference>
<evidence type="ECO:0000313" key="2">
    <source>
        <dbReference type="EMBL" id="KAB7740708.1"/>
    </source>
</evidence>
<dbReference type="AlphaFoldDB" id="A0A6N6VMC7"/>
<dbReference type="InterPro" id="IPR003033">
    <property type="entry name" value="SCP2_sterol-bd_dom"/>
</dbReference>
<evidence type="ECO:0000259" key="1">
    <source>
        <dbReference type="Pfam" id="PF02036"/>
    </source>
</evidence>